<dbReference type="Pfam" id="PF01397">
    <property type="entry name" value="Terpene_synth"/>
    <property type="match status" value="1"/>
</dbReference>
<keyword evidence="7" id="KW-1185">Reference proteome</keyword>
<dbReference type="Pfam" id="PF03936">
    <property type="entry name" value="Terpene_synth_C"/>
    <property type="match status" value="1"/>
</dbReference>
<organism evidence="6 7">
    <name type="scientific">Eragrostis curvula</name>
    <name type="common">weeping love grass</name>
    <dbReference type="NCBI Taxonomy" id="38414"/>
    <lineage>
        <taxon>Eukaryota</taxon>
        <taxon>Viridiplantae</taxon>
        <taxon>Streptophyta</taxon>
        <taxon>Embryophyta</taxon>
        <taxon>Tracheophyta</taxon>
        <taxon>Spermatophyta</taxon>
        <taxon>Magnoliopsida</taxon>
        <taxon>Liliopsida</taxon>
        <taxon>Poales</taxon>
        <taxon>Poaceae</taxon>
        <taxon>PACMAD clade</taxon>
        <taxon>Chloridoideae</taxon>
        <taxon>Eragrostideae</taxon>
        <taxon>Eragrostidinae</taxon>
        <taxon>Eragrostis</taxon>
    </lineage>
</organism>
<evidence type="ECO:0000256" key="2">
    <source>
        <dbReference type="ARBA" id="ARBA00001946"/>
    </source>
</evidence>
<dbReference type="GO" id="GO:0016102">
    <property type="term" value="P:diterpenoid biosynthetic process"/>
    <property type="evidence" value="ECO:0007669"/>
    <property type="project" value="InterPro"/>
</dbReference>
<dbReference type="InterPro" id="IPR008949">
    <property type="entry name" value="Isoprenoid_synthase_dom_sf"/>
</dbReference>
<dbReference type="InterPro" id="IPR050148">
    <property type="entry name" value="Terpene_synthase-like"/>
</dbReference>
<feature type="domain" description="Terpene synthase N-terminal" evidence="4">
    <location>
        <begin position="2"/>
        <end position="162"/>
    </location>
</feature>
<dbReference type="Proteomes" id="UP000324897">
    <property type="component" value="Chromosome 7"/>
</dbReference>
<evidence type="ECO:0000256" key="3">
    <source>
        <dbReference type="ARBA" id="ARBA00022723"/>
    </source>
</evidence>
<proteinExistence type="predicted"/>
<reference evidence="6 7" key="1">
    <citation type="journal article" date="2019" name="Sci. Rep.">
        <title>A high-quality genome of Eragrostis curvula grass provides insights into Poaceae evolution and supports new strategies to enhance forage quality.</title>
        <authorList>
            <person name="Carballo J."/>
            <person name="Santos B.A.C.M."/>
            <person name="Zappacosta D."/>
            <person name="Garbus I."/>
            <person name="Selva J.P."/>
            <person name="Gallo C.A."/>
            <person name="Diaz A."/>
            <person name="Albertini E."/>
            <person name="Caccamo M."/>
            <person name="Echenique V."/>
        </authorList>
    </citation>
    <scope>NUCLEOTIDE SEQUENCE [LARGE SCALE GENOMIC DNA]</scope>
    <source>
        <strain evidence="7">cv. Victoria</strain>
        <tissue evidence="6">Leaf</tissue>
    </source>
</reference>
<dbReference type="GO" id="GO:0010333">
    <property type="term" value="F:terpene synthase activity"/>
    <property type="evidence" value="ECO:0007669"/>
    <property type="project" value="InterPro"/>
</dbReference>
<dbReference type="AlphaFoldDB" id="A0A5J9U8A5"/>
<protein>
    <recommendedName>
        <fullName evidence="8">Terpene synthase metal-binding domain-containing protein</fullName>
    </recommendedName>
</protein>
<dbReference type="EMBL" id="RWGY01000029">
    <property type="protein sequence ID" value="TVU19411.1"/>
    <property type="molecule type" value="Genomic_DNA"/>
</dbReference>
<dbReference type="SUPFAM" id="SSF48239">
    <property type="entry name" value="Terpenoid cyclases/Protein prenyltransferases"/>
    <property type="match status" value="1"/>
</dbReference>
<feature type="domain" description="Terpene synthase metal-binding" evidence="5">
    <location>
        <begin position="185"/>
        <end position="422"/>
    </location>
</feature>
<dbReference type="InterPro" id="IPR044814">
    <property type="entry name" value="Terpene_cyclase_plant_C1"/>
</dbReference>
<name>A0A5J9U8A5_9POAL</name>
<dbReference type="InterPro" id="IPR034741">
    <property type="entry name" value="Terpene_cyclase-like_1_C"/>
</dbReference>
<evidence type="ECO:0000256" key="1">
    <source>
        <dbReference type="ARBA" id="ARBA00001936"/>
    </source>
</evidence>
<evidence type="ECO:0008006" key="8">
    <source>
        <dbReference type="Google" id="ProtNLM"/>
    </source>
</evidence>
<dbReference type="CDD" id="cd00684">
    <property type="entry name" value="Terpene_cyclase_plant_C1"/>
    <property type="match status" value="1"/>
</dbReference>
<dbReference type="InterPro" id="IPR005630">
    <property type="entry name" value="Terpene_synthase_metal-bd"/>
</dbReference>
<dbReference type="InterPro" id="IPR008930">
    <property type="entry name" value="Terpenoid_cyclase/PrenylTrfase"/>
</dbReference>
<comment type="caution">
    <text evidence="6">The sequence shown here is derived from an EMBL/GenBank/DDBJ whole genome shotgun (WGS) entry which is preliminary data.</text>
</comment>
<dbReference type="SFLD" id="SFLDG01019">
    <property type="entry name" value="Terpene_Cyclase_Like_1_C_Termi"/>
    <property type="match status" value="1"/>
</dbReference>
<dbReference type="SUPFAM" id="SSF48576">
    <property type="entry name" value="Terpenoid synthases"/>
    <property type="match status" value="1"/>
</dbReference>
<dbReference type="Gene3D" id="1.10.600.10">
    <property type="entry name" value="Farnesyl Diphosphate Synthase"/>
    <property type="match status" value="1"/>
</dbReference>
<sequence>RSEEWMRERADHLKGQVALKLEAIKKVGTGDMMMLVDTLERLGIDHHFRKDIGIISHVHKEEPAEIVSSHDLHIVALHFRLLRQHGLWVSTDVFDKFRDGAGKFSQSLNNDVRGLLSLYNAAHMATPFEEILDQAIVFTRQHLEAAKGKLRPPMSEQVTRALDIPLPRFMPRLEAVYYISEWWRDLYKEVNLPYTRDRIVEMYFWAFGVSHAEEHSRARMIHTKIVALTSLMDDTYDVHASFEECKKVNEAMQRWDASAVSLLPEYLHALYIRTLSQFKEFEDSLEPHEKHGVHYTIKAYKLLSTFYLKEATWCHGNHVPSFREQLHLSGMSAGLPMFSVAAWMGSGRVATKEAFEWGVGIPDMLRACGEVGRLLNDIASYKKGKNKKDVASTVECYKKEHGCTGEEAMAECAAMSEHAWRKINRGCMEIKPILLPAAHLAAVNLSRTSEVFYIGGVDAYTFGANLKDIVTSIFLRGPA</sequence>
<dbReference type="PANTHER" id="PTHR31225:SF63">
    <property type="entry name" value="BETA-SELINENE SYNTHASE"/>
    <property type="match status" value="1"/>
</dbReference>
<dbReference type="GO" id="GO:0000287">
    <property type="term" value="F:magnesium ion binding"/>
    <property type="evidence" value="ECO:0007669"/>
    <property type="project" value="InterPro"/>
</dbReference>
<gene>
    <name evidence="6" type="ORF">EJB05_35558</name>
</gene>
<evidence type="ECO:0000259" key="5">
    <source>
        <dbReference type="Pfam" id="PF03936"/>
    </source>
</evidence>
<evidence type="ECO:0000313" key="7">
    <source>
        <dbReference type="Proteomes" id="UP000324897"/>
    </source>
</evidence>
<dbReference type="OrthoDB" id="1877784at2759"/>
<dbReference type="SFLD" id="SFLDS00005">
    <property type="entry name" value="Isoprenoid_Synthase_Type_I"/>
    <property type="match status" value="1"/>
</dbReference>
<keyword evidence="3" id="KW-0479">Metal-binding</keyword>
<dbReference type="PANTHER" id="PTHR31225">
    <property type="entry name" value="OS04G0344100 PROTEIN-RELATED"/>
    <property type="match status" value="1"/>
</dbReference>
<comment type="cofactor">
    <cofactor evidence="1">
        <name>Mn(2+)</name>
        <dbReference type="ChEBI" id="CHEBI:29035"/>
    </cofactor>
</comment>
<accession>A0A5J9U8A5</accession>
<evidence type="ECO:0000259" key="4">
    <source>
        <dbReference type="Pfam" id="PF01397"/>
    </source>
</evidence>
<comment type="cofactor">
    <cofactor evidence="2">
        <name>Mg(2+)</name>
        <dbReference type="ChEBI" id="CHEBI:18420"/>
    </cofactor>
</comment>
<evidence type="ECO:0000313" key="6">
    <source>
        <dbReference type="EMBL" id="TVU19411.1"/>
    </source>
</evidence>
<feature type="non-terminal residue" evidence="6">
    <location>
        <position position="1"/>
    </location>
</feature>
<dbReference type="Gramene" id="TVU19411">
    <property type="protein sequence ID" value="TVU19411"/>
    <property type="gene ID" value="EJB05_35558"/>
</dbReference>
<dbReference type="InterPro" id="IPR001906">
    <property type="entry name" value="Terpene_synth_N"/>
</dbReference>